<name>A0A4Y2J9H5_ARAVE</name>
<accession>A0A4Y2J9H5</accession>
<reference evidence="1 2" key="1">
    <citation type="journal article" date="2019" name="Sci. Rep.">
        <title>Orb-weaving spider Araneus ventricosus genome elucidates the spidroin gene catalogue.</title>
        <authorList>
            <person name="Kono N."/>
            <person name="Nakamura H."/>
            <person name="Ohtoshi R."/>
            <person name="Moran D.A.P."/>
            <person name="Shinohara A."/>
            <person name="Yoshida Y."/>
            <person name="Fujiwara M."/>
            <person name="Mori M."/>
            <person name="Tomita M."/>
            <person name="Arakawa K."/>
        </authorList>
    </citation>
    <scope>NUCLEOTIDE SEQUENCE [LARGE SCALE GENOMIC DNA]</scope>
</reference>
<evidence type="ECO:0000313" key="1">
    <source>
        <dbReference type="EMBL" id="GBM85902.1"/>
    </source>
</evidence>
<keyword evidence="2" id="KW-1185">Reference proteome</keyword>
<gene>
    <name evidence="1" type="ORF">AVEN_191997_1</name>
</gene>
<comment type="caution">
    <text evidence="1">The sequence shown here is derived from an EMBL/GenBank/DDBJ whole genome shotgun (WGS) entry which is preliminary data.</text>
</comment>
<dbReference type="EMBL" id="BGPR01003271">
    <property type="protein sequence ID" value="GBM85902.1"/>
    <property type="molecule type" value="Genomic_DNA"/>
</dbReference>
<evidence type="ECO:0000313" key="2">
    <source>
        <dbReference type="Proteomes" id="UP000499080"/>
    </source>
</evidence>
<organism evidence="1 2">
    <name type="scientific">Araneus ventricosus</name>
    <name type="common">Orbweaver spider</name>
    <name type="synonym">Epeira ventricosa</name>
    <dbReference type="NCBI Taxonomy" id="182803"/>
    <lineage>
        <taxon>Eukaryota</taxon>
        <taxon>Metazoa</taxon>
        <taxon>Ecdysozoa</taxon>
        <taxon>Arthropoda</taxon>
        <taxon>Chelicerata</taxon>
        <taxon>Arachnida</taxon>
        <taxon>Araneae</taxon>
        <taxon>Araneomorphae</taxon>
        <taxon>Entelegynae</taxon>
        <taxon>Araneoidea</taxon>
        <taxon>Araneidae</taxon>
        <taxon>Araneus</taxon>
    </lineage>
</organism>
<sequence>MSISPGPNLMRQFRVGLFEVKGLSWCDPTVDDLKGQHNMGSAQHPSETLPSVVENVVYIMQYVVHENGGHTERGLVLWCIVI</sequence>
<dbReference type="AlphaFoldDB" id="A0A4Y2J9H5"/>
<proteinExistence type="predicted"/>
<protein>
    <submittedName>
        <fullName evidence="1">Uncharacterized protein</fullName>
    </submittedName>
</protein>
<dbReference type="Proteomes" id="UP000499080">
    <property type="component" value="Unassembled WGS sequence"/>
</dbReference>